<proteinExistence type="predicted"/>
<dbReference type="Gene3D" id="1.25.40.290">
    <property type="entry name" value="ARM repeat domains"/>
    <property type="match status" value="1"/>
</dbReference>
<reference evidence="1" key="1">
    <citation type="submission" date="2018-06" db="EMBL/GenBank/DDBJ databases">
        <authorList>
            <person name="Zhirakovskaya E."/>
        </authorList>
    </citation>
    <scope>NUCLEOTIDE SEQUENCE</scope>
</reference>
<accession>A0A3B1D2S5</accession>
<dbReference type="AlphaFoldDB" id="A0A3B1D2S5"/>
<dbReference type="EMBL" id="UOGJ01000026">
    <property type="protein sequence ID" value="VAX35042.1"/>
    <property type="molecule type" value="Genomic_DNA"/>
</dbReference>
<dbReference type="SUPFAM" id="SSF48371">
    <property type="entry name" value="ARM repeat"/>
    <property type="match status" value="1"/>
</dbReference>
<evidence type="ECO:0000313" key="1">
    <source>
        <dbReference type="EMBL" id="VAX35042.1"/>
    </source>
</evidence>
<gene>
    <name evidence="1" type="ORF">MNBD_UNCLBAC01-183</name>
</gene>
<organism evidence="1">
    <name type="scientific">hydrothermal vent metagenome</name>
    <dbReference type="NCBI Taxonomy" id="652676"/>
    <lineage>
        <taxon>unclassified sequences</taxon>
        <taxon>metagenomes</taxon>
        <taxon>ecological metagenomes</taxon>
    </lineage>
</organism>
<sequence length="376" mass="42863">MPEPFKNLLNQKIIKDMAMHFKHQWSKFDDKGFMLMATKNLDSLELKERTERITETMIKYFPDDFKKAGKIMLASLGTPLADNVSAGTVDKKGISGWAVTPLTHYVGLLGHKHFDFSMILFKEMTKYASSEFGIRFFLLEAPEKTLSVMKSWTTDLNKHVRRLASEGSRPRLPWAMSLPVYIKDPSPVIELLKELKDDNEEYVRRSVANNLNDIAKDHPDVVAEIAAHWIKDASKERKKLVRHACRTLIKNGHKKTLKILGYNTPNIHKINIDILTPEVVFGGSLQFTLSLCSDSNMDQALMIDYIIHHQKANGKTSPKVFKWRTAILSEKQTLNIAKKHSIKKITTRVYYPGVHTVEVMVNGDSVGKADFQLIMP</sequence>
<dbReference type="InterPro" id="IPR016024">
    <property type="entry name" value="ARM-type_fold"/>
</dbReference>
<name>A0A3B1D2S5_9ZZZZ</name>
<dbReference type="Pfam" id="PF08713">
    <property type="entry name" value="DNA_alkylation"/>
    <property type="match status" value="1"/>
</dbReference>
<dbReference type="InterPro" id="IPR014825">
    <property type="entry name" value="DNA_alkylation"/>
</dbReference>
<protein>
    <submittedName>
        <fullName evidence="1">DNA alkylation repair enzyme</fullName>
    </submittedName>
</protein>